<evidence type="ECO:0000313" key="3">
    <source>
        <dbReference type="WBParaSite" id="ACRNAN_scaffold3239.g20007.t1"/>
    </source>
</evidence>
<protein>
    <submittedName>
        <fullName evidence="3">Major facilitator superfamily (MFS) profile domain-containing protein</fullName>
    </submittedName>
</protein>
<dbReference type="WBParaSite" id="ACRNAN_scaffold3239.g20007.t1">
    <property type="protein sequence ID" value="ACRNAN_scaffold3239.g20007.t1"/>
    <property type="gene ID" value="ACRNAN_scaffold3239.g20007"/>
</dbReference>
<dbReference type="SUPFAM" id="SSF103473">
    <property type="entry name" value="MFS general substrate transporter"/>
    <property type="match status" value="1"/>
</dbReference>
<organism evidence="2 3">
    <name type="scientific">Acrobeloides nanus</name>
    <dbReference type="NCBI Taxonomy" id="290746"/>
    <lineage>
        <taxon>Eukaryota</taxon>
        <taxon>Metazoa</taxon>
        <taxon>Ecdysozoa</taxon>
        <taxon>Nematoda</taxon>
        <taxon>Chromadorea</taxon>
        <taxon>Rhabditida</taxon>
        <taxon>Tylenchina</taxon>
        <taxon>Cephalobomorpha</taxon>
        <taxon>Cephaloboidea</taxon>
        <taxon>Cephalobidae</taxon>
        <taxon>Acrobeloides</taxon>
    </lineage>
</organism>
<feature type="transmembrane region" description="Helical" evidence="1">
    <location>
        <begin position="50"/>
        <end position="70"/>
    </location>
</feature>
<accession>A0A914DQI6</accession>
<dbReference type="Proteomes" id="UP000887540">
    <property type="component" value="Unplaced"/>
</dbReference>
<reference evidence="3" key="1">
    <citation type="submission" date="2022-11" db="UniProtKB">
        <authorList>
            <consortium name="WormBaseParasite"/>
        </authorList>
    </citation>
    <scope>IDENTIFICATION</scope>
</reference>
<proteinExistence type="predicted"/>
<feature type="transmembrane region" description="Helical" evidence="1">
    <location>
        <begin position="24"/>
        <end position="43"/>
    </location>
</feature>
<dbReference type="AlphaFoldDB" id="A0A914DQI6"/>
<sequence>MLPYMSSYIQNITDPNIHFEQLTWINTFQGCFPFAMVIGGFLSEKLGFRLAAIIGCAIMTSGVFLSHFTISKNFYLFMFTYGLI</sequence>
<keyword evidence="1" id="KW-0472">Membrane</keyword>
<keyword evidence="1" id="KW-0812">Transmembrane</keyword>
<evidence type="ECO:0000256" key="1">
    <source>
        <dbReference type="SAM" id="Phobius"/>
    </source>
</evidence>
<evidence type="ECO:0000313" key="2">
    <source>
        <dbReference type="Proteomes" id="UP000887540"/>
    </source>
</evidence>
<keyword evidence="1" id="KW-1133">Transmembrane helix</keyword>
<dbReference type="Gene3D" id="1.20.1250.20">
    <property type="entry name" value="MFS general substrate transporter like domains"/>
    <property type="match status" value="1"/>
</dbReference>
<dbReference type="InterPro" id="IPR036259">
    <property type="entry name" value="MFS_trans_sf"/>
</dbReference>
<name>A0A914DQI6_9BILA</name>
<keyword evidence="2" id="KW-1185">Reference proteome</keyword>